<dbReference type="InterPro" id="IPR011010">
    <property type="entry name" value="DNA_brk_join_enz"/>
</dbReference>
<dbReference type="Gene3D" id="1.10.443.10">
    <property type="entry name" value="Intergrase catalytic core"/>
    <property type="match status" value="1"/>
</dbReference>
<dbReference type="PANTHER" id="PTHR30629">
    <property type="entry name" value="PROPHAGE INTEGRASE"/>
    <property type="match status" value="1"/>
</dbReference>
<dbReference type="Pfam" id="PF22022">
    <property type="entry name" value="Phage_int_M"/>
    <property type="match status" value="1"/>
</dbReference>
<evidence type="ECO:0000256" key="1">
    <source>
        <dbReference type="ARBA" id="ARBA00008857"/>
    </source>
</evidence>
<keyword evidence="2" id="KW-0229">DNA integration</keyword>
<dbReference type="GO" id="GO:0015074">
    <property type="term" value="P:DNA integration"/>
    <property type="evidence" value="ECO:0007669"/>
    <property type="project" value="UniProtKB-KW"/>
</dbReference>
<dbReference type="CDD" id="cd00801">
    <property type="entry name" value="INT_P4_C"/>
    <property type="match status" value="1"/>
</dbReference>
<protein>
    <submittedName>
        <fullName evidence="8">Tyrosine-type recombinase/integrase</fullName>
    </submittedName>
</protein>
<dbReference type="PROSITE" id="PS51898">
    <property type="entry name" value="TYR_RECOMBINASE"/>
    <property type="match status" value="1"/>
</dbReference>
<reference evidence="8 9" key="1">
    <citation type="submission" date="2020-05" db="EMBL/GenBank/DDBJ databases">
        <title>Complete genome sequence of Alicycliphilus denitrificans DP3.</title>
        <authorList>
            <person name="Chen X."/>
        </authorList>
    </citation>
    <scope>NUCLEOTIDE SEQUENCE [LARGE SCALE GENOMIC DNA]</scope>
    <source>
        <strain evidence="8 9">DP3</strain>
    </source>
</reference>
<dbReference type="InterPro" id="IPR002104">
    <property type="entry name" value="Integrase_catalytic"/>
</dbReference>
<evidence type="ECO:0000259" key="6">
    <source>
        <dbReference type="PROSITE" id="PS51898"/>
    </source>
</evidence>
<evidence type="ECO:0000313" key="9">
    <source>
        <dbReference type="Proteomes" id="UP000500755"/>
    </source>
</evidence>
<dbReference type="AlphaFoldDB" id="A0A858ZSL6"/>
<dbReference type="RefSeq" id="WP_168727830.1">
    <property type="nucleotide sequence ID" value="NZ_CP051298.1"/>
</dbReference>
<dbReference type="PROSITE" id="PS51900">
    <property type="entry name" value="CB"/>
    <property type="match status" value="1"/>
</dbReference>
<evidence type="ECO:0000313" key="8">
    <source>
        <dbReference type="EMBL" id="QKD43767.1"/>
    </source>
</evidence>
<sequence length="422" mass="47072">MGSHTPGKLPAIVLTKLKDGWHGDGGGLYLFVRGTSRSWVFRYTGTDGKRRNMGLGSLAAVGLSEARKLALEARQQVHHPTAPVDPVAVRRAQVNERRLVKAREMTFEQCATACIEAKRHEWKNPKHIAQWMSTLETYAYPLMGKLPVNSIDTDLVVKCLQPIWTTKTETAARLRGRIETVLAWATTSKYRQGDNPARWRGHLDTLLGKPSKIAKVEHFSALAYQSVPSFMVELRAKEGLGVKALEFAILTAARSGEVRMATWSEIDIDRKEWVIPAGRMKAGKEHTVPLSKSALDLLRNLPKLEGCELIFPSATKENKPLSDMTLTSILRRMGHADITVHGFRSSFRDWAGDTTHFPKEVIENALAHQLKDKAEAAYARSTQLAKRRELMDAWAIYCSTAPVSPEVKNSKYAGIADLIKKN</sequence>
<dbReference type="Gene3D" id="3.30.160.390">
    <property type="entry name" value="Integrase, DNA-binding domain"/>
    <property type="match status" value="1"/>
</dbReference>
<dbReference type="InterPro" id="IPR013762">
    <property type="entry name" value="Integrase-like_cat_sf"/>
</dbReference>
<proteinExistence type="inferred from homology"/>
<dbReference type="Pfam" id="PF13356">
    <property type="entry name" value="Arm-DNA-bind_3"/>
    <property type="match status" value="1"/>
</dbReference>
<accession>A0A858ZSL6</accession>
<evidence type="ECO:0000256" key="5">
    <source>
        <dbReference type="PROSITE-ProRule" id="PRU01248"/>
    </source>
</evidence>
<dbReference type="InterPro" id="IPR038488">
    <property type="entry name" value="Integrase_DNA-bd_sf"/>
</dbReference>
<dbReference type="SUPFAM" id="SSF56349">
    <property type="entry name" value="DNA breaking-rejoining enzymes"/>
    <property type="match status" value="1"/>
</dbReference>
<keyword evidence="3 5" id="KW-0238">DNA-binding</keyword>
<organism evidence="8 9">
    <name type="scientific">Alicycliphilus denitrificans</name>
    <dbReference type="NCBI Taxonomy" id="179636"/>
    <lineage>
        <taxon>Bacteria</taxon>
        <taxon>Pseudomonadati</taxon>
        <taxon>Pseudomonadota</taxon>
        <taxon>Betaproteobacteria</taxon>
        <taxon>Burkholderiales</taxon>
        <taxon>Comamonadaceae</taxon>
        <taxon>Alicycliphilus</taxon>
    </lineage>
</organism>
<dbReference type="InterPro" id="IPR025166">
    <property type="entry name" value="Integrase_DNA_bind_dom"/>
</dbReference>
<dbReference type="GO" id="GO:0006310">
    <property type="term" value="P:DNA recombination"/>
    <property type="evidence" value="ECO:0007669"/>
    <property type="project" value="UniProtKB-KW"/>
</dbReference>
<evidence type="ECO:0000256" key="4">
    <source>
        <dbReference type="ARBA" id="ARBA00023172"/>
    </source>
</evidence>
<dbReference type="InterPro" id="IPR050808">
    <property type="entry name" value="Phage_Integrase"/>
</dbReference>
<dbReference type="Gene3D" id="1.10.150.130">
    <property type="match status" value="1"/>
</dbReference>
<dbReference type="InterPro" id="IPR010998">
    <property type="entry name" value="Integrase_recombinase_N"/>
</dbReference>
<dbReference type="Proteomes" id="UP000500755">
    <property type="component" value="Chromosome"/>
</dbReference>
<keyword evidence="4" id="KW-0233">DNA recombination</keyword>
<dbReference type="PANTHER" id="PTHR30629:SF6">
    <property type="entry name" value="PROPHAGE INTEGRASE INTA-RELATED"/>
    <property type="match status" value="1"/>
</dbReference>
<dbReference type="InterPro" id="IPR044068">
    <property type="entry name" value="CB"/>
</dbReference>
<dbReference type="GO" id="GO:0003677">
    <property type="term" value="F:DNA binding"/>
    <property type="evidence" value="ECO:0007669"/>
    <property type="project" value="UniProtKB-UniRule"/>
</dbReference>
<evidence type="ECO:0000259" key="7">
    <source>
        <dbReference type="PROSITE" id="PS51900"/>
    </source>
</evidence>
<name>A0A858ZSL6_9BURK</name>
<evidence type="ECO:0000256" key="2">
    <source>
        <dbReference type="ARBA" id="ARBA00022908"/>
    </source>
</evidence>
<feature type="domain" description="Core-binding (CB)" evidence="7">
    <location>
        <begin position="105"/>
        <end position="186"/>
    </location>
</feature>
<dbReference type="Pfam" id="PF00589">
    <property type="entry name" value="Phage_integrase"/>
    <property type="match status" value="1"/>
</dbReference>
<gene>
    <name evidence="8" type="ORF">HF896_09140</name>
</gene>
<feature type="domain" description="Tyr recombinase" evidence="6">
    <location>
        <begin position="217"/>
        <end position="392"/>
    </location>
</feature>
<dbReference type="InterPro" id="IPR053876">
    <property type="entry name" value="Phage_int_M"/>
</dbReference>
<comment type="similarity">
    <text evidence="1">Belongs to the 'phage' integrase family.</text>
</comment>
<dbReference type="EMBL" id="CP051298">
    <property type="protein sequence ID" value="QKD43767.1"/>
    <property type="molecule type" value="Genomic_DNA"/>
</dbReference>
<evidence type="ECO:0000256" key="3">
    <source>
        <dbReference type="ARBA" id="ARBA00023125"/>
    </source>
</evidence>